<dbReference type="Proteomes" id="UP001555786">
    <property type="component" value="Unassembled WGS sequence"/>
</dbReference>
<dbReference type="PROSITE" id="PS00211">
    <property type="entry name" value="ABC_TRANSPORTER_1"/>
    <property type="match status" value="1"/>
</dbReference>
<feature type="domain" description="ABC transporter" evidence="10">
    <location>
        <begin position="22"/>
        <end position="273"/>
    </location>
</feature>
<evidence type="ECO:0000256" key="8">
    <source>
        <dbReference type="ARBA" id="ARBA00022967"/>
    </source>
</evidence>
<accession>A0ABV3PXC5</accession>
<keyword evidence="3" id="KW-0813">Transport</keyword>
<evidence type="ECO:0000313" key="12">
    <source>
        <dbReference type="Proteomes" id="UP001555786"/>
    </source>
</evidence>
<dbReference type="Pfam" id="PF08352">
    <property type="entry name" value="oligo_HPY"/>
    <property type="match status" value="1"/>
</dbReference>
<dbReference type="SUPFAM" id="SSF52540">
    <property type="entry name" value="P-loop containing nucleoside triphosphate hydrolases"/>
    <property type="match status" value="1"/>
</dbReference>
<dbReference type="EMBL" id="JBFNQD010000025">
    <property type="protein sequence ID" value="MEW9310334.1"/>
    <property type="molecule type" value="Genomic_DNA"/>
</dbReference>
<dbReference type="InterPro" id="IPR050388">
    <property type="entry name" value="ABC_Ni/Peptide_Import"/>
</dbReference>
<dbReference type="RefSeq" id="WP_367626775.1">
    <property type="nucleotide sequence ID" value="NZ_JBFNQD010000025.1"/>
</dbReference>
<evidence type="ECO:0000256" key="5">
    <source>
        <dbReference type="ARBA" id="ARBA00022519"/>
    </source>
</evidence>
<comment type="similarity">
    <text evidence="2">Belongs to the ABC transporter superfamily.</text>
</comment>
<gene>
    <name evidence="11" type="ORF">ABXS05_32650</name>
</gene>
<protein>
    <submittedName>
        <fullName evidence="11">ABC transporter ATP-binding protein</fullName>
    </submittedName>
</protein>
<dbReference type="GO" id="GO:0005524">
    <property type="term" value="F:ATP binding"/>
    <property type="evidence" value="ECO:0007669"/>
    <property type="project" value="UniProtKB-KW"/>
</dbReference>
<keyword evidence="7 11" id="KW-0067">ATP-binding</keyword>
<evidence type="ECO:0000256" key="1">
    <source>
        <dbReference type="ARBA" id="ARBA00004417"/>
    </source>
</evidence>
<dbReference type="SMART" id="SM00382">
    <property type="entry name" value="AAA"/>
    <property type="match status" value="1"/>
</dbReference>
<keyword evidence="12" id="KW-1185">Reference proteome</keyword>
<comment type="subcellular location">
    <subcellularLocation>
        <location evidence="1">Cell inner membrane</location>
        <topology evidence="1">Peripheral membrane protein</topology>
    </subcellularLocation>
</comment>
<keyword evidence="5" id="KW-0997">Cell inner membrane</keyword>
<dbReference type="InterPro" id="IPR003593">
    <property type="entry name" value="AAA+_ATPase"/>
</dbReference>
<dbReference type="InterPro" id="IPR017871">
    <property type="entry name" value="ABC_transporter-like_CS"/>
</dbReference>
<dbReference type="InterPro" id="IPR027417">
    <property type="entry name" value="P-loop_NTPase"/>
</dbReference>
<dbReference type="InterPro" id="IPR003439">
    <property type="entry name" value="ABC_transporter-like_ATP-bd"/>
</dbReference>
<evidence type="ECO:0000256" key="6">
    <source>
        <dbReference type="ARBA" id="ARBA00022741"/>
    </source>
</evidence>
<evidence type="ECO:0000256" key="2">
    <source>
        <dbReference type="ARBA" id="ARBA00005417"/>
    </source>
</evidence>
<dbReference type="Gene3D" id="3.40.50.300">
    <property type="entry name" value="P-loop containing nucleotide triphosphate hydrolases"/>
    <property type="match status" value="1"/>
</dbReference>
<sequence length="306" mass="32945">MSIIAPIAHHTVQASPGPSELLRLADLHVAITTPRRTIQAVRGVDLDLQAGEILALVGESGSGKTMTAASIVGLLPRPAARITQGCILFQGRDLLAAGTRDRQRILRQDIAFIVQSSLTSLNPTSTIGRQLADMIAFRNGLGRSQARREAVRWLGEVGIDAAERVMASYPHRLSGGMRQRVLIAMAINSRPKLIIADEPTTALDTATQKQILALLARIRDSYGIAILLITHDFGVVSFLSDRIAVMQHGRIVETGPTARVLAAPRHPYTATLIDAVPRLDHPLPRPAPGVISEQDRPAILARSAGR</sequence>
<dbReference type="PANTHER" id="PTHR43297:SF14">
    <property type="entry name" value="ATPASE AAA-TYPE CORE DOMAIN-CONTAINING PROTEIN"/>
    <property type="match status" value="1"/>
</dbReference>
<name>A0ABV3PXC5_9HYPH</name>
<keyword evidence="6" id="KW-0547">Nucleotide-binding</keyword>
<reference evidence="11 12" key="1">
    <citation type="submission" date="2024-07" db="EMBL/GenBank/DDBJ databases">
        <title>Description of Labrys sedimenti sp. nov., isolated from a diclofenac-degrading enrichment culture.</title>
        <authorList>
            <person name="Tancsics A."/>
            <person name="Csepanyi A."/>
        </authorList>
    </citation>
    <scope>NUCLEOTIDE SEQUENCE [LARGE SCALE GENOMIC DNA]</scope>
    <source>
        <strain evidence="11 12">LMG 23578</strain>
    </source>
</reference>
<evidence type="ECO:0000313" key="11">
    <source>
        <dbReference type="EMBL" id="MEW9310334.1"/>
    </source>
</evidence>
<evidence type="ECO:0000256" key="3">
    <source>
        <dbReference type="ARBA" id="ARBA00022448"/>
    </source>
</evidence>
<keyword evidence="8" id="KW-1278">Translocase</keyword>
<evidence type="ECO:0000256" key="4">
    <source>
        <dbReference type="ARBA" id="ARBA00022475"/>
    </source>
</evidence>
<dbReference type="Pfam" id="PF00005">
    <property type="entry name" value="ABC_tran"/>
    <property type="match status" value="1"/>
</dbReference>
<evidence type="ECO:0000256" key="9">
    <source>
        <dbReference type="ARBA" id="ARBA00023136"/>
    </source>
</evidence>
<dbReference type="PROSITE" id="PS50893">
    <property type="entry name" value="ABC_TRANSPORTER_2"/>
    <property type="match status" value="1"/>
</dbReference>
<keyword evidence="4" id="KW-1003">Cell membrane</keyword>
<evidence type="ECO:0000259" key="10">
    <source>
        <dbReference type="PROSITE" id="PS50893"/>
    </source>
</evidence>
<dbReference type="InterPro" id="IPR013563">
    <property type="entry name" value="Oligopep_ABC_C"/>
</dbReference>
<dbReference type="CDD" id="cd03257">
    <property type="entry name" value="ABC_NikE_OppD_transporters"/>
    <property type="match status" value="1"/>
</dbReference>
<organism evidence="11 12">
    <name type="scientific">Labrys neptuniae</name>
    <dbReference type="NCBI Taxonomy" id="376174"/>
    <lineage>
        <taxon>Bacteria</taxon>
        <taxon>Pseudomonadati</taxon>
        <taxon>Pseudomonadota</taxon>
        <taxon>Alphaproteobacteria</taxon>
        <taxon>Hyphomicrobiales</taxon>
        <taxon>Xanthobacteraceae</taxon>
        <taxon>Labrys</taxon>
    </lineage>
</organism>
<evidence type="ECO:0000256" key="7">
    <source>
        <dbReference type="ARBA" id="ARBA00022840"/>
    </source>
</evidence>
<proteinExistence type="inferred from homology"/>
<keyword evidence="9" id="KW-0472">Membrane</keyword>
<comment type="caution">
    <text evidence="11">The sequence shown here is derived from an EMBL/GenBank/DDBJ whole genome shotgun (WGS) entry which is preliminary data.</text>
</comment>
<dbReference type="PANTHER" id="PTHR43297">
    <property type="entry name" value="OLIGOPEPTIDE TRANSPORT ATP-BINDING PROTEIN APPD"/>
    <property type="match status" value="1"/>
</dbReference>